<dbReference type="Gene3D" id="3.40.50.1820">
    <property type="entry name" value="alpha/beta hydrolase"/>
    <property type="match status" value="1"/>
</dbReference>
<accession>A0A172Y1H0</accession>
<dbReference type="STRING" id="1685010.A0O34_07210"/>
<dbReference type="SUPFAM" id="SSF53474">
    <property type="entry name" value="alpha/beta-Hydrolases"/>
    <property type="match status" value="1"/>
</dbReference>
<sequence>MKAYLPIFLLFLESHLFFGQKVQASDTLSNWMSSFHMISNLTVSKDNRFVAVNKPYKNNNDTILVFDTRNPGFPATTVLKLSEQKTFFSNGYLLASGGSRAEFVDLKSNKKVVYEKVRRADGLQEIDLYVILDQNKNLNIYNKKGNKLQSVSGVSNYVTDKRSELFLDRVEGSKHEVMNWSKNQFITRYVTYNEITRMDIIPSGKHLAITEKEKPANQNAVKPNADSDIDLYRLKVTFINTANGEVSHPKNVPSVAADLITVTNINHGQTYLIDFDNRINPSENKMLDIWYGNDRDLRFKKSGTQKHQYWLWKPDTNSTVKLPEEQFSSYAPINNNRYLLAFNAIEEFNYISGTPLYKMHLYDTQTNSSKLIFSNTFHIIGSADGRYILSFDEINKVWILFDIETSSFNQIQKGLEAPAFSADSRYAFFGGESDLWRMDLKTKEIKSLDIAFGKVKITNIKTENEYHMLNSSFEINTVDLQKPLLLKVRDKDSNRSSYISWKKGKMDILIPPIDFRIKEIRYGADTKRLFSIEENFNKPPMLSVYDLSSSSKQELYSSGAADKTVSFLNQNIFSYNNSVGIPLKGLLYYPVHFDPAKKYPMVVRVYQKQSESSGVYPMPNFDEDGFNIRILLERGYFVFLPDIIFDKRGTGISALDCVDSGLDAIAGNPNIDKKKIGLTGHSLGGYETNFIATQSNRFAAYVSGASVSDIVKFYFSYNTHFNIADYSRFETGQFEMGTSFLGDKEKYFKNNPIYDVEKVNAPILLWAGMKDGNVPPDQTMAFYMGLMRNSKSVTALLYHNKEHDLGKGTDESRDLNIRILEWWDYHLKSKKNVPWIN</sequence>
<gene>
    <name evidence="3" type="ORF">A0O34_07210</name>
</gene>
<dbReference type="GO" id="GO:0006508">
    <property type="term" value="P:proteolysis"/>
    <property type="evidence" value="ECO:0007669"/>
    <property type="project" value="InterPro"/>
</dbReference>
<dbReference type="InterPro" id="IPR001375">
    <property type="entry name" value="Peptidase_S9_cat"/>
</dbReference>
<feature type="domain" description="Peptidase S9 prolyl oligopeptidase catalytic" evidence="2">
    <location>
        <begin position="661"/>
        <end position="829"/>
    </location>
</feature>
<evidence type="ECO:0000313" key="3">
    <source>
        <dbReference type="EMBL" id="ANF53099.1"/>
    </source>
</evidence>
<dbReference type="EMBL" id="CP015199">
    <property type="protein sequence ID" value="ANF53099.1"/>
    <property type="molecule type" value="Genomic_DNA"/>
</dbReference>
<evidence type="ECO:0000313" key="4">
    <source>
        <dbReference type="Proteomes" id="UP000077824"/>
    </source>
</evidence>
<dbReference type="SUPFAM" id="SSF82171">
    <property type="entry name" value="DPP6 N-terminal domain-like"/>
    <property type="match status" value="1"/>
</dbReference>
<dbReference type="Proteomes" id="UP000077824">
    <property type="component" value="Chromosome"/>
</dbReference>
<dbReference type="PANTHER" id="PTHR42776:SF27">
    <property type="entry name" value="DIPEPTIDYL PEPTIDASE FAMILY MEMBER 6"/>
    <property type="match status" value="1"/>
</dbReference>
<dbReference type="Pfam" id="PF00326">
    <property type="entry name" value="Peptidase_S9"/>
    <property type="match status" value="1"/>
</dbReference>
<name>A0A172Y1H0_9FLAO</name>
<dbReference type="AlphaFoldDB" id="A0A172Y1H0"/>
<protein>
    <recommendedName>
        <fullName evidence="2">Peptidase S9 prolyl oligopeptidase catalytic domain-containing protein</fullName>
    </recommendedName>
</protein>
<keyword evidence="1" id="KW-0378">Hydrolase</keyword>
<dbReference type="PANTHER" id="PTHR42776">
    <property type="entry name" value="SERINE PEPTIDASE S9 FAMILY MEMBER"/>
    <property type="match status" value="1"/>
</dbReference>
<reference evidence="3 4" key="1">
    <citation type="submission" date="2016-04" db="EMBL/GenBank/DDBJ databases">
        <title>Complete Genome Sequence of Chryseobacterium sp. IHBB 10212.</title>
        <authorList>
            <person name="Pal M."/>
            <person name="Swarnkar M.K."/>
            <person name="Kaushal K."/>
            <person name="Chhibber S."/>
            <person name="Singh A.K."/>
            <person name="Gulati A."/>
        </authorList>
    </citation>
    <scope>NUCLEOTIDE SEQUENCE [LARGE SCALE GENOMIC DNA]</scope>
    <source>
        <strain evidence="3 4">IHBB 10212</strain>
    </source>
</reference>
<dbReference type="KEGG" id="chh:A0O34_07210"/>
<dbReference type="GO" id="GO:0004252">
    <property type="term" value="F:serine-type endopeptidase activity"/>
    <property type="evidence" value="ECO:0007669"/>
    <property type="project" value="TreeGrafter"/>
</dbReference>
<dbReference type="InterPro" id="IPR029058">
    <property type="entry name" value="AB_hydrolase_fold"/>
</dbReference>
<organism evidence="3 4">
    <name type="scientific">Chryseobacterium glaciei</name>
    <dbReference type="NCBI Taxonomy" id="1685010"/>
    <lineage>
        <taxon>Bacteria</taxon>
        <taxon>Pseudomonadati</taxon>
        <taxon>Bacteroidota</taxon>
        <taxon>Flavobacteriia</taxon>
        <taxon>Flavobacteriales</taxon>
        <taxon>Weeksellaceae</taxon>
        <taxon>Chryseobacterium group</taxon>
        <taxon>Chryseobacterium</taxon>
    </lineage>
</organism>
<evidence type="ECO:0000256" key="1">
    <source>
        <dbReference type="ARBA" id="ARBA00022801"/>
    </source>
</evidence>
<proteinExistence type="predicted"/>
<keyword evidence="4" id="KW-1185">Reference proteome</keyword>
<evidence type="ECO:0000259" key="2">
    <source>
        <dbReference type="Pfam" id="PF00326"/>
    </source>
</evidence>